<dbReference type="InterPro" id="IPR035999">
    <property type="entry name" value="Sec7_dom_sf"/>
</dbReference>
<evidence type="ECO:0000313" key="2">
    <source>
        <dbReference type="EMBL" id="MAA18872.1"/>
    </source>
</evidence>
<dbReference type="Pfam" id="PF01369">
    <property type="entry name" value="Sec7"/>
    <property type="match status" value="1"/>
</dbReference>
<dbReference type="PROSITE" id="PS50190">
    <property type="entry name" value="SEC7"/>
    <property type="match status" value="1"/>
</dbReference>
<dbReference type="GO" id="GO:0005085">
    <property type="term" value="F:guanyl-nucleotide exchange factor activity"/>
    <property type="evidence" value="ECO:0007669"/>
    <property type="project" value="InterPro"/>
</dbReference>
<dbReference type="CDD" id="cd00171">
    <property type="entry name" value="Sec7"/>
    <property type="match status" value="1"/>
</dbReference>
<dbReference type="InterPro" id="IPR000904">
    <property type="entry name" value="Sec7_dom"/>
</dbReference>
<dbReference type="GO" id="GO:0032012">
    <property type="term" value="P:regulation of ARF protein signal transduction"/>
    <property type="evidence" value="ECO:0007669"/>
    <property type="project" value="InterPro"/>
</dbReference>
<dbReference type="CDD" id="cd22088">
    <property type="entry name" value="F-box_FBXO8"/>
    <property type="match status" value="1"/>
</dbReference>
<protein>
    <submittedName>
        <fullName evidence="2">F box protein 8</fullName>
    </submittedName>
</protein>
<evidence type="ECO:0000259" key="1">
    <source>
        <dbReference type="PROSITE" id="PS50190"/>
    </source>
</evidence>
<dbReference type="InterPro" id="IPR001810">
    <property type="entry name" value="F-box_dom"/>
</dbReference>
<reference evidence="2" key="1">
    <citation type="journal article" date="2017" name="Parasit. Vectors">
        <title>Sialotranscriptomics of Rhipicephalus zambeziensis reveals intricate expression profiles of secretory proteins and suggests tight temporal transcriptional regulation during blood-feeding.</title>
        <authorList>
            <person name="de Castro M.H."/>
            <person name="de Klerk D."/>
            <person name="Pienaar R."/>
            <person name="Rees D.J.G."/>
            <person name="Mans B.J."/>
        </authorList>
    </citation>
    <scope>NUCLEOTIDE SEQUENCE</scope>
    <source>
        <tissue evidence="2">Salivary glands</tissue>
    </source>
</reference>
<dbReference type="Pfam" id="PF12937">
    <property type="entry name" value="F-box-like"/>
    <property type="match status" value="1"/>
</dbReference>
<dbReference type="PANTHER" id="PTHR10663">
    <property type="entry name" value="GUANYL-NUCLEOTIDE EXCHANGE FACTOR"/>
    <property type="match status" value="1"/>
</dbReference>
<dbReference type="InterPro" id="IPR036047">
    <property type="entry name" value="F-box-like_dom_sf"/>
</dbReference>
<name>A0A224YYG9_9ACAR</name>
<dbReference type="EMBL" id="GFPF01007726">
    <property type="protein sequence ID" value="MAA18872.1"/>
    <property type="molecule type" value="Transcribed_RNA"/>
</dbReference>
<feature type="domain" description="SEC7" evidence="1">
    <location>
        <begin position="152"/>
        <end position="334"/>
    </location>
</feature>
<dbReference type="SUPFAM" id="SSF48425">
    <property type="entry name" value="Sec7 domain"/>
    <property type="match status" value="1"/>
</dbReference>
<dbReference type="InterPro" id="IPR048003">
    <property type="entry name" value="FBXO8_F-box"/>
</dbReference>
<dbReference type="SUPFAM" id="SSF81383">
    <property type="entry name" value="F-box domain"/>
    <property type="match status" value="1"/>
</dbReference>
<dbReference type="Gene3D" id="1.10.220.20">
    <property type="match status" value="1"/>
</dbReference>
<dbReference type="Gene3D" id="1.10.1000.11">
    <property type="entry name" value="Arf Nucleotide-binding Site Opener,domain 2"/>
    <property type="match status" value="1"/>
</dbReference>
<sequence>MSENYFRNWPQRERLLASPSAPLGNDRLQNLVPLLWKESPISIPTHSHTLYHECAEQFQQSSSPGERLSMGQVLKKVKENGEGNEDDHTEGFPDLARWPPELSLAVLSHLNATDLCLAACVWTHLAQDEVLWHSLCISQWGYASIYGMPKEPGFSYRRLYLQLDEGTITFNADAELGMQYFISQRLVKDIPMEIARFLHNTKRLNSRQTRLYLESRRQVLDHLVELQNFENQHLPEALRRFFQSLQAPNTQNSYLRALLEKFSLRFCKCNPHLGLSSDMVYILCFSLIMLSVDLSSPHIKNKMSKREFIRNVRQAVHRADDELYGHLYDDIYLRGHVAPNSED</sequence>
<accession>A0A224YYG9</accession>
<organism evidence="2">
    <name type="scientific">Rhipicephalus zambeziensis</name>
    <dbReference type="NCBI Taxonomy" id="60191"/>
    <lineage>
        <taxon>Eukaryota</taxon>
        <taxon>Metazoa</taxon>
        <taxon>Ecdysozoa</taxon>
        <taxon>Arthropoda</taxon>
        <taxon>Chelicerata</taxon>
        <taxon>Arachnida</taxon>
        <taxon>Acari</taxon>
        <taxon>Parasitiformes</taxon>
        <taxon>Ixodida</taxon>
        <taxon>Ixodoidea</taxon>
        <taxon>Ixodidae</taxon>
        <taxon>Rhipicephalinae</taxon>
        <taxon>Rhipicephalus</taxon>
        <taxon>Rhipicephalus</taxon>
    </lineage>
</organism>
<dbReference type="InterPro" id="IPR023394">
    <property type="entry name" value="Sec7_C_sf"/>
</dbReference>
<dbReference type="SMART" id="SM00222">
    <property type="entry name" value="Sec7"/>
    <property type="match status" value="1"/>
</dbReference>
<dbReference type="AlphaFoldDB" id="A0A224YYG9"/>
<proteinExistence type="predicted"/>
<dbReference type="PANTHER" id="PTHR10663:SF372">
    <property type="entry name" value="F-BOX ONLY PROTEIN 8"/>
    <property type="match status" value="1"/>
</dbReference>
<dbReference type="Gene3D" id="1.20.1280.50">
    <property type="match status" value="1"/>
</dbReference>